<dbReference type="PANTHER" id="PTHR23502">
    <property type="entry name" value="MAJOR FACILITATOR SUPERFAMILY"/>
    <property type="match status" value="1"/>
</dbReference>
<evidence type="ECO:0000259" key="7">
    <source>
        <dbReference type="PROSITE" id="PS50850"/>
    </source>
</evidence>
<feature type="transmembrane region" description="Helical" evidence="6">
    <location>
        <begin position="376"/>
        <end position="398"/>
    </location>
</feature>
<evidence type="ECO:0000256" key="3">
    <source>
        <dbReference type="ARBA" id="ARBA00022989"/>
    </source>
</evidence>
<dbReference type="Pfam" id="PF07690">
    <property type="entry name" value="MFS_1"/>
    <property type="match status" value="1"/>
</dbReference>
<comment type="subcellular location">
    <subcellularLocation>
        <location evidence="1">Membrane</location>
        <topology evidence="1">Multi-pass membrane protein</topology>
    </subcellularLocation>
</comment>
<feature type="domain" description="Major facilitator superfamily (MFS) profile" evidence="7">
    <location>
        <begin position="64"/>
        <end position="559"/>
    </location>
</feature>
<feature type="transmembrane region" description="Helical" evidence="6">
    <location>
        <begin position="222"/>
        <end position="244"/>
    </location>
</feature>
<keyword evidence="3 6" id="KW-1133">Transmembrane helix</keyword>
<dbReference type="InterPro" id="IPR020846">
    <property type="entry name" value="MFS_dom"/>
</dbReference>
<organism evidence="8 9">
    <name type="scientific">Bionectria ochroleuca</name>
    <name type="common">Gliocladium roseum</name>
    <dbReference type="NCBI Taxonomy" id="29856"/>
    <lineage>
        <taxon>Eukaryota</taxon>
        <taxon>Fungi</taxon>
        <taxon>Dikarya</taxon>
        <taxon>Ascomycota</taxon>
        <taxon>Pezizomycotina</taxon>
        <taxon>Sordariomycetes</taxon>
        <taxon>Hypocreomycetidae</taxon>
        <taxon>Hypocreales</taxon>
        <taxon>Bionectriaceae</taxon>
        <taxon>Clonostachys</taxon>
    </lineage>
</organism>
<sequence>MGLGVLEPKDGHHVPGTVGLDDHAPQGPGLDQQNLKHGTGKNSHIVLVPQPSNDPNDPLNWSFLKRNVVLAVILMGTAFVVIIPAPILNAGIVQVATNLEVSFTQVAQLSGYLTLAIGAVSPLVSAFSRKYGKRPVFVASSIIGVIGCLVAEFTDDYNQLLGGRILQGIGGSSYESLCLSVINDLFFVHQRGLYVAVVIFFLSALSNGVSVIAGVITTNLGWHYNFHILLPFLIVQTILVIFLCPETTYNRSSAYNIDRVGSQVDLDDKKNDQDQAQLDHVEKVDAITAKTDVESAEQSSAPKPKTFWQEMSIYNGTFTEKSLFSMSLASVAIMFNVITSYNVFISGLIMAWFVGMSILSGVFLAGPPWVLTSASIGYVSVGPFLGGMVASIFMASVSDPVIKFITRRNGGVYEPEFRLVLALPGTIFTVAGLAGFGAVIEHQTSVYIVALLWGITLFGMAIVASVTSGYALDGMPAYSVENFIFNVTFKNFFFYGVTLFIIPWYEQRGASEVFNTIAGISAFLMALTIPMYIWGKRYRHHWGHHNVLVMLRLDEPVSN</sequence>
<protein>
    <recommendedName>
        <fullName evidence="7">Major facilitator superfamily (MFS) profile domain-containing protein</fullName>
    </recommendedName>
</protein>
<evidence type="ECO:0000256" key="1">
    <source>
        <dbReference type="ARBA" id="ARBA00004141"/>
    </source>
</evidence>
<evidence type="ECO:0000256" key="2">
    <source>
        <dbReference type="ARBA" id="ARBA00022692"/>
    </source>
</evidence>
<evidence type="ECO:0000313" key="9">
    <source>
        <dbReference type="Proteomes" id="UP000766486"/>
    </source>
</evidence>
<gene>
    <name evidence="8" type="ORF">CLO192961_LOCUS482976</name>
</gene>
<name>A0ABY6V576_BIOOC</name>
<dbReference type="EMBL" id="CABFNS010001040">
    <property type="protein sequence ID" value="VUC37776.1"/>
    <property type="molecule type" value="Genomic_DNA"/>
</dbReference>
<comment type="caution">
    <text evidence="8">The sequence shown here is derived from an EMBL/GenBank/DDBJ whole genome shotgun (WGS) entry which is preliminary data.</text>
</comment>
<keyword evidence="2 6" id="KW-0812">Transmembrane</keyword>
<dbReference type="PANTHER" id="PTHR23502:SF29">
    <property type="entry name" value="TRANSPORTER, PUTATIVE (AFU_ORTHOLOGUE AFUA_6G06680)-RELATED"/>
    <property type="match status" value="1"/>
</dbReference>
<feature type="transmembrane region" description="Helical" evidence="6">
    <location>
        <begin position="193"/>
        <end position="216"/>
    </location>
</feature>
<keyword evidence="4 6" id="KW-0472">Membrane</keyword>
<dbReference type="Gene3D" id="1.20.1250.20">
    <property type="entry name" value="MFS general substrate transporter like domains"/>
    <property type="match status" value="1"/>
</dbReference>
<feature type="transmembrane region" description="Helical" evidence="6">
    <location>
        <begin position="135"/>
        <end position="153"/>
    </location>
</feature>
<reference evidence="8 9" key="1">
    <citation type="submission" date="2019-06" db="EMBL/GenBank/DDBJ databases">
        <authorList>
            <person name="Broberg M."/>
        </authorList>
    </citation>
    <scope>NUCLEOTIDE SEQUENCE [LARGE SCALE GENOMIC DNA]</scope>
</reference>
<feature type="transmembrane region" description="Helical" evidence="6">
    <location>
        <begin position="109"/>
        <end position="128"/>
    </location>
</feature>
<feature type="transmembrane region" description="Helical" evidence="6">
    <location>
        <begin position="419"/>
        <end position="440"/>
    </location>
</feature>
<evidence type="ECO:0000256" key="6">
    <source>
        <dbReference type="SAM" id="Phobius"/>
    </source>
</evidence>
<feature type="region of interest" description="Disordered" evidence="5">
    <location>
        <begin position="1"/>
        <end position="35"/>
    </location>
</feature>
<dbReference type="PROSITE" id="PS50850">
    <property type="entry name" value="MFS"/>
    <property type="match status" value="1"/>
</dbReference>
<feature type="transmembrane region" description="Helical" evidence="6">
    <location>
        <begin position="68"/>
        <end position="89"/>
    </location>
</feature>
<keyword evidence="9" id="KW-1185">Reference proteome</keyword>
<evidence type="ECO:0000256" key="4">
    <source>
        <dbReference type="ARBA" id="ARBA00023136"/>
    </source>
</evidence>
<feature type="transmembrane region" description="Helical" evidence="6">
    <location>
        <begin position="517"/>
        <end position="535"/>
    </location>
</feature>
<proteinExistence type="predicted"/>
<dbReference type="InterPro" id="IPR011701">
    <property type="entry name" value="MFS"/>
</dbReference>
<dbReference type="SUPFAM" id="SSF103473">
    <property type="entry name" value="MFS general substrate transporter"/>
    <property type="match status" value="1"/>
</dbReference>
<accession>A0ABY6V576</accession>
<dbReference type="InterPro" id="IPR036259">
    <property type="entry name" value="MFS_trans_sf"/>
</dbReference>
<feature type="transmembrane region" description="Helical" evidence="6">
    <location>
        <begin position="165"/>
        <end position="186"/>
    </location>
</feature>
<feature type="transmembrane region" description="Helical" evidence="6">
    <location>
        <begin position="446"/>
        <end position="471"/>
    </location>
</feature>
<evidence type="ECO:0000313" key="8">
    <source>
        <dbReference type="EMBL" id="VUC37776.1"/>
    </source>
</evidence>
<dbReference type="Proteomes" id="UP000766486">
    <property type="component" value="Unassembled WGS sequence"/>
</dbReference>
<feature type="transmembrane region" description="Helical" evidence="6">
    <location>
        <begin position="343"/>
        <end position="364"/>
    </location>
</feature>
<evidence type="ECO:0000256" key="5">
    <source>
        <dbReference type="SAM" id="MobiDB-lite"/>
    </source>
</evidence>
<feature type="transmembrane region" description="Helical" evidence="6">
    <location>
        <begin position="483"/>
        <end position="505"/>
    </location>
</feature>